<evidence type="ECO:0000256" key="7">
    <source>
        <dbReference type="ARBA" id="ARBA00023136"/>
    </source>
</evidence>
<evidence type="ECO:0000256" key="9">
    <source>
        <dbReference type="ARBA" id="ARBA00023264"/>
    </source>
</evidence>
<evidence type="ECO:0000256" key="4">
    <source>
        <dbReference type="ARBA" id="ARBA00022692"/>
    </source>
</evidence>
<comment type="similarity">
    <text evidence="10">Belongs to the CDP-alcohol phosphatidyltransferase class-I family.</text>
</comment>
<dbReference type="InterPro" id="IPR050324">
    <property type="entry name" value="CDP-alcohol_PTase-I"/>
</dbReference>
<keyword evidence="8" id="KW-0594">Phospholipid biosynthesis</keyword>
<evidence type="ECO:0000256" key="2">
    <source>
        <dbReference type="ARBA" id="ARBA00022516"/>
    </source>
</evidence>
<organism evidence="12 13">
    <name type="scientific">Aureobasidium uvarum</name>
    <dbReference type="NCBI Taxonomy" id="2773716"/>
    <lineage>
        <taxon>Eukaryota</taxon>
        <taxon>Fungi</taxon>
        <taxon>Dikarya</taxon>
        <taxon>Ascomycota</taxon>
        <taxon>Pezizomycotina</taxon>
        <taxon>Dothideomycetes</taxon>
        <taxon>Dothideomycetidae</taxon>
        <taxon>Dothideales</taxon>
        <taxon>Saccotheciaceae</taxon>
        <taxon>Aureobasidium</taxon>
    </lineage>
</organism>
<feature type="transmembrane region" description="Helical" evidence="11">
    <location>
        <begin position="179"/>
        <end position="197"/>
    </location>
</feature>
<dbReference type="InterPro" id="IPR043130">
    <property type="entry name" value="CDP-OH_PTrfase_TM_dom"/>
</dbReference>
<keyword evidence="4 11" id="KW-0812">Transmembrane</keyword>
<dbReference type="AlphaFoldDB" id="A0A9N8KG34"/>
<feature type="non-terminal residue" evidence="12">
    <location>
        <position position="401"/>
    </location>
</feature>
<dbReference type="InterPro" id="IPR048254">
    <property type="entry name" value="CDP_ALCOHOL_P_TRANSF_CS"/>
</dbReference>
<comment type="subcellular location">
    <subcellularLocation>
        <location evidence="1">Membrane</location>
        <topology evidence="1">Multi-pass membrane protein</topology>
    </subcellularLocation>
</comment>
<dbReference type="GO" id="GO:0032049">
    <property type="term" value="P:cardiolipin biosynthetic process"/>
    <property type="evidence" value="ECO:0007669"/>
    <property type="project" value="TreeGrafter"/>
</dbReference>
<dbReference type="PANTHER" id="PTHR14269:SF60">
    <property type="entry name" value="CARDIOLIPIN SYNTHASE (CMP-FORMING)"/>
    <property type="match status" value="1"/>
</dbReference>
<name>A0A9N8KG34_9PEZI</name>
<keyword evidence="2" id="KW-0444">Lipid biosynthesis</keyword>
<dbReference type="InterPro" id="IPR000462">
    <property type="entry name" value="CDP-OH_P_trans"/>
</dbReference>
<keyword evidence="6" id="KW-0443">Lipid metabolism</keyword>
<keyword evidence="9" id="KW-1208">Phospholipid metabolism</keyword>
<dbReference type="GO" id="GO:0005739">
    <property type="term" value="C:mitochondrion"/>
    <property type="evidence" value="ECO:0007669"/>
    <property type="project" value="TreeGrafter"/>
</dbReference>
<dbReference type="Gene3D" id="1.20.120.1760">
    <property type="match status" value="1"/>
</dbReference>
<evidence type="ECO:0000256" key="11">
    <source>
        <dbReference type="SAM" id="Phobius"/>
    </source>
</evidence>
<feature type="transmembrane region" description="Helical" evidence="11">
    <location>
        <begin position="283"/>
        <end position="301"/>
    </location>
</feature>
<dbReference type="Proteomes" id="UP000745764">
    <property type="component" value="Unassembled WGS sequence"/>
</dbReference>
<dbReference type="PANTHER" id="PTHR14269">
    <property type="entry name" value="CDP-DIACYLGLYCEROL--GLYCEROL-3-PHOSPHATE 3-PHOSPHATIDYLTRANSFERASE-RELATED"/>
    <property type="match status" value="1"/>
</dbReference>
<keyword evidence="3 10" id="KW-0808">Transferase</keyword>
<gene>
    <name evidence="12" type="ORF">AWRI4620_LOCUS4389</name>
</gene>
<keyword evidence="7 11" id="KW-0472">Membrane</keyword>
<evidence type="ECO:0000256" key="10">
    <source>
        <dbReference type="RuleBase" id="RU003750"/>
    </source>
</evidence>
<feature type="transmembrane region" description="Helical" evidence="11">
    <location>
        <begin position="150"/>
        <end position="173"/>
    </location>
</feature>
<dbReference type="PROSITE" id="PS00379">
    <property type="entry name" value="CDP_ALCOHOL_P_TRANSF"/>
    <property type="match status" value="1"/>
</dbReference>
<feature type="transmembrane region" description="Helical" evidence="11">
    <location>
        <begin position="321"/>
        <end position="346"/>
    </location>
</feature>
<dbReference type="GO" id="GO:0016020">
    <property type="term" value="C:membrane"/>
    <property type="evidence" value="ECO:0007669"/>
    <property type="project" value="UniProtKB-SubCell"/>
</dbReference>
<dbReference type="EMBL" id="CAINUL010000005">
    <property type="protein sequence ID" value="CAD0110134.1"/>
    <property type="molecule type" value="Genomic_DNA"/>
</dbReference>
<evidence type="ECO:0000256" key="3">
    <source>
        <dbReference type="ARBA" id="ARBA00022679"/>
    </source>
</evidence>
<comment type="caution">
    <text evidence="12">The sequence shown here is derived from an EMBL/GenBank/DDBJ whole genome shotgun (WGS) entry which is preliminary data.</text>
</comment>
<sequence length="401" mass="44334">MSHPTAAINKTLFTSHGRWSMAHLNISGRMSAVSSAAMTGRSLPLLCRGRTYAAVARPSVSTSACSARLAFRQPIKYHFGMQYHITRILHPEIKPTPLFLNFEGRQSWEGKEISQAPRTATSLAQDINGVDQESSIVGDKVRSLTPREQIYNIPNILTASRLIAAPFVGYLVLHEQHKWALALFAYAGITDLVDGWIARKYKLQTVVGSVIDPMADKFLMTILTVTLSMNVYLATLILGRDVSLAVAALYWRYASLPAPKTFKRYWDFSLPSAEVHPTTMSKYNTFLQLLLIGATLAYPVITADNHHLGMMHDIGLEKLDLAQFMTYFQILVAGTTAWSGLSYAFLKDAVKILGKDEQLKLKQGRRGRAIIGVTFGSVVVAAAYLALTKDLPKKKEEGTIA</sequence>
<dbReference type="GO" id="GO:0043337">
    <property type="term" value="F:cardiolipin synthase (CMP-forming)"/>
    <property type="evidence" value="ECO:0007669"/>
    <property type="project" value="TreeGrafter"/>
</dbReference>
<evidence type="ECO:0000256" key="5">
    <source>
        <dbReference type="ARBA" id="ARBA00022989"/>
    </source>
</evidence>
<evidence type="ECO:0000313" key="13">
    <source>
        <dbReference type="Proteomes" id="UP000745764"/>
    </source>
</evidence>
<evidence type="ECO:0000256" key="1">
    <source>
        <dbReference type="ARBA" id="ARBA00004141"/>
    </source>
</evidence>
<evidence type="ECO:0000313" key="12">
    <source>
        <dbReference type="EMBL" id="CAD0110134.1"/>
    </source>
</evidence>
<protein>
    <submittedName>
        <fullName evidence="12">Uncharacterized protein</fullName>
    </submittedName>
</protein>
<dbReference type="FunFam" id="1.20.120.1760:FF:000017">
    <property type="entry name" value="Phosphatidyl synthase"/>
    <property type="match status" value="1"/>
</dbReference>
<evidence type="ECO:0000256" key="8">
    <source>
        <dbReference type="ARBA" id="ARBA00023209"/>
    </source>
</evidence>
<dbReference type="Pfam" id="PF01066">
    <property type="entry name" value="CDP-OH_P_transf"/>
    <property type="match status" value="1"/>
</dbReference>
<keyword evidence="5 11" id="KW-1133">Transmembrane helix</keyword>
<reference evidence="12" key="1">
    <citation type="submission" date="2020-06" db="EMBL/GenBank/DDBJ databases">
        <authorList>
            <person name="Onetto C."/>
        </authorList>
    </citation>
    <scope>NUCLEOTIDE SEQUENCE</scope>
</reference>
<feature type="transmembrane region" description="Helical" evidence="11">
    <location>
        <begin position="367"/>
        <end position="387"/>
    </location>
</feature>
<dbReference type="OrthoDB" id="10020554at2759"/>
<accession>A0A9N8KG34</accession>
<proteinExistence type="inferred from homology"/>
<evidence type="ECO:0000256" key="6">
    <source>
        <dbReference type="ARBA" id="ARBA00023098"/>
    </source>
</evidence>
<feature type="transmembrane region" description="Helical" evidence="11">
    <location>
        <begin position="218"/>
        <end position="238"/>
    </location>
</feature>
<keyword evidence="13" id="KW-1185">Reference proteome</keyword>